<dbReference type="RefSeq" id="WP_233787747.1">
    <property type="nucleotide sequence ID" value="NZ_RSCL01000020.1"/>
</dbReference>
<evidence type="ECO:0000313" key="2">
    <source>
        <dbReference type="Proteomes" id="UP000271624"/>
    </source>
</evidence>
<accession>A0A433V5M1</accession>
<name>A0A433V5M1_9CYAN</name>
<keyword evidence="2" id="KW-1185">Reference proteome</keyword>
<sequence>MSENISDDSILENIESPEVKLTTPGLFDTEQTWLVVAKNRKINRNWETLLTRYPENCYRCYEFLSTTPITRLQGRVFPLKGKP</sequence>
<gene>
    <name evidence="1" type="ORF">DSM106972_069260</name>
</gene>
<reference evidence="1" key="1">
    <citation type="submission" date="2018-12" db="EMBL/GenBank/DDBJ databases">
        <authorList>
            <person name="Will S."/>
            <person name="Neumann-Schaal M."/>
            <person name="Henke P."/>
        </authorList>
    </citation>
    <scope>NUCLEOTIDE SEQUENCE</scope>
    <source>
        <strain evidence="1">PCC 7102</strain>
    </source>
</reference>
<comment type="caution">
    <text evidence="1">The sequence shown here is derived from an EMBL/GenBank/DDBJ whole genome shotgun (WGS) entry which is preliminary data.</text>
</comment>
<dbReference type="EMBL" id="RSCL01000020">
    <property type="protein sequence ID" value="RUT01375.1"/>
    <property type="molecule type" value="Genomic_DNA"/>
</dbReference>
<reference evidence="1" key="2">
    <citation type="journal article" date="2019" name="Genome Biol. Evol.">
        <title>Day and night: Metabolic profiles and evolutionary relationships of six axenic non-marine cyanobacteria.</title>
        <authorList>
            <person name="Will S.E."/>
            <person name="Henke P."/>
            <person name="Boedeker C."/>
            <person name="Huang S."/>
            <person name="Brinkmann H."/>
            <person name="Rohde M."/>
            <person name="Jarek M."/>
            <person name="Friedl T."/>
            <person name="Seufert S."/>
            <person name="Schumacher M."/>
            <person name="Overmann J."/>
            <person name="Neumann-Schaal M."/>
            <person name="Petersen J."/>
        </authorList>
    </citation>
    <scope>NUCLEOTIDE SEQUENCE [LARGE SCALE GENOMIC DNA]</scope>
    <source>
        <strain evidence="1">PCC 7102</strain>
    </source>
</reference>
<evidence type="ECO:0000313" key="1">
    <source>
        <dbReference type="EMBL" id="RUT01375.1"/>
    </source>
</evidence>
<organism evidence="1 2">
    <name type="scientific">Dulcicalothrix desertica PCC 7102</name>
    <dbReference type="NCBI Taxonomy" id="232991"/>
    <lineage>
        <taxon>Bacteria</taxon>
        <taxon>Bacillati</taxon>
        <taxon>Cyanobacteriota</taxon>
        <taxon>Cyanophyceae</taxon>
        <taxon>Nostocales</taxon>
        <taxon>Calotrichaceae</taxon>
        <taxon>Dulcicalothrix</taxon>
    </lineage>
</organism>
<dbReference type="Proteomes" id="UP000271624">
    <property type="component" value="Unassembled WGS sequence"/>
</dbReference>
<protein>
    <submittedName>
        <fullName evidence="1">Uncharacterized protein</fullName>
    </submittedName>
</protein>
<dbReference type="AlphaFoldDB" id="A0A433V5M1"/>
<proteinExistence type="predicted"/>